<name>A0AAI8VVR8_9PEZI</name>
<evidence type="ECO:0000256" key="1">
    <source>
        <dbReference type="SAM" id="MobiDB-lite"/>
    </source>
</evidence>
<gene>
    <name evidence="2" type="ORF">KHLLAP_LOCUS11806</name>
</gene>
<accession>A0AAI8VVR8</accession>
<feature type="region of interest" description="Disordered" evidence="1">
    <location>
        <begin position="1"/>
        <end position="20"/>
    </location>
</feature>
<dbReference type="AlphaFoldDB" id="A0AAI8VVR8"/>
<dbReference type="Proteomes" id="UP001295740">
    <property type="component" value="Unassembled WGS sequence"/>
</dbReference>
<organism evidence="2 3">
    <name type="scientific">Anthostomella pinea</name>
    <dbReference type="NCBI Taxonomy" id="933095"/>
    <lineage>
        <taxon>Eukaryota</taxon>
        <taxon>Fungi</taxon>
        <taxon>Dikarya</taxon>
        <taxon>Ascomycota</taxon>
        <taxon>Pezizomycotina</taxon>
        <taxon>Sordariomycetes</taxon>
        <taxon>Xylariomycetidae</taxon>
        <taxon>Xylariales</taxon>
        <taxon>Xylariaceae</taxon>
        <taxon>Anthostomella</taxon>
    </lineage>
</organism>
<reference evidence="2" key="1">
    <citation type="submission" date="2023-10" db="EMBL/GenBank/DDBJ databases">
        <authorList>
            <person name="Hackl T."/>
        </authorList>
    </citation>
    <scope>NUCLEOTIDE SEQUENCE</scope>
</reference>
<comment type="caution">
    <text evidence="2">The sequence shown here is derived from an EMBL/GenBank/DDBJ whole genome shotgun (WGS) entry which is preliminary data.</text>
</comment>
<keyword evidence="3" id="KW-1185">Reference proteome</keyword>
<feature type="compositionally biased region" description="Polar residues" evidence="1">
    <location>
        <begin position="1"/>
        <end position="14"/>
    </location>
</feature>
<dbReference type="EMBL" id="CAUWAG010000018">
    <property type="protein sequence ID" value="CAJ2511338.1"/>
    <property type="molecule type" value="Genomic_DNA"/>
</dbReference>
<proteinExistence type="predicted"/>
<evidence type="ECO:0000313" key="2">
    <source>
        <dbReference type="EMBL" id="CAJ2511338.1"/>
    </source>
</evidence>
<feature type="region of interest" description="Disordered" evidence="1">
    <location>
        <begin position="55"/>
        <end position="77"/>
    </location>
</feature>
<sequence>MDVANATTTKNSPDSAVIGGKKAATMPNCTLRPQANEFFPMSSAGDYAGNYNSKSYTSTGDTRETFTPGPARPHVSKPQIVERFEGPHLIVDREEFARDMERFGMKGLSASRWA</sequence>
<evidence type="ECO:0000313" key="3">
    <source>
        <dbReference type="Proteomes" id="UP001295740"/>
    </source>
</evidence>
<protein>
    <submittedName>
        <fullName evidence="2">Uu.00g069630.m01.CDS01</fullName>
    </submittedName>
</protein>